<reference evidence="2" key="1">
    <citation type="submission" date="2023-03" db="EMBL/GenBank/DDBJ databases">
        <authorList>
            <person name="Julca I."/>
        </authorList>
    </citation>
    <scope>NUCLEOTIDE SEQUENCE</scope>
</reference>
<evidence type="ECO:0000256" key="1">
    <source>
        <dbReference type="SAM" id="MobiDB-lite"/>
    </source>
</evidence>
<accession>A0AAV1EGM6</accession>
<gene>
    <name evidence="2" type="ORF">OLC1_LOCUS24516</name>
</gene>
<dbReference type="AlphaFoldDB" id="A0AAV1EGM6"/>
<feature type="compositionally biased region" description="Polar residues" evidence="1">
    <location>
        <begin position="341"/>
        <end position="354"/>
    </location>
</feature>
<dbReference type="Proteomes" id="UP001161247">
    <property type="component" value="Chromosome 9"/>
</dbReference>
<evidence type="ECO:0000313" key="3">
    <source>
        <dbReference type="Proteomes" id="UP001161247"/>
    </source>
</evidence>
<proteinExistence type="predicted"/>
<feature type="compositionally biased region" description="Polar residues" evidence="1">
    <location>
        <begin position="322"/>
        <end position="332"/>
    </location>
</feature>
<protein>
    <submittedName>
        <fullName evidence="2">OLC1v1020316C2</fullName>
    </submittedName>
</protein>
<feature type="region of interest" description="Disordered" evidence="1">
    <location>
        <begin position="320"/>
        <end position="354"/>
    </location>
</feature>
<dbReference type="EMBL" id="OX459126">
    <property type="protein sequence ID" value="CAI9118711.1"/>
    <property type="molecule type" value="Genomic_DNA"/>
</dbReference>
<dbReference type="PANTHER" id="PTHR47805">
    <property type="entry name" value="SAGA-ASSOCIATED FACTOR 73"/>
    <property type="match status" value="1"/>
</dbReference>
<sequence>MVCAHPSQRMAALARLLLSSQTIPDEFAHQKVDVQYVHRELREADEANLIDEKDMHIFDLQPMTDPLHLVCCNACRKPIKASQYALHAELCSSLTSIEEIILELDGGRGPKKPPRKERKKLLSVNSNQITSVEGAKFQILDASEVTASQSLLEKPSSEAKDCTVPPDGLGTVPQSQNPNCVGCAMPRSRKRSKMVKAAGPPPSMEHFETVNGVISQEAQLGMVKKAADPPSVMEHFEAVNGVISQEAQLGRVAPTRSALESQTTSSHLSKHQISGQVDGLCTTNKATISDVPVPLATKIYYSYGNHRLRTTLGHLYHDTSTMEHNGQIPNDSDSAKRNSDLSHSIEQLPSESHF</sequence>
<organism evidence="2 3">
    <name type="scientific">Oldenlandia corymbosa var. corymbosa</name>
    <dbReference type="NCBI Taxonomy" id="529605"/>
    <lineage>
        <taxon>Eukaryota</taxon>
        <taxon>Viridiplantae</taxon>
        <taxon>Streptophyta</taxon>
        <taxon>Embryophyta</taxon>
        <taxon>Tracheophyta</taxon>
        <taxon>Spermatophyta</taxon>
        <taxon>Magnoliopsida</taxon>
        <taxon>eudicotyledons</taxon>
        <taxon>Gunneridae</taxon>
        <taxon>Pentapetalae</taxon>
        <taxon>asterids</taxon>
        <taxon>lamiids</taxon>
        <taxon>Gentianales</taxon>
        <taxon>Rubiaceae</taxon>
        <taxon>Rubioideae</taxon>
        <taxon>Spermacoceae</taxon>
        <taxon>Hedyotis-Oldenlandia complex</taxon>
        <taxon>Oldenlandia</taxon>
    </lineage>
</organism>
<keyword evidence="3" id="KW-1185">Reference proteome</keyword>
<name>A0AAV1EGM6_OLDCO</name>
<dbReference type="InterPro" id="IPR037804">
    <property type="entry name" value="SGF73"/>
</dbReference>
<evidence type="ECO:0000313" key="2">
    <source>
        <dbReference type="EMBL" id="CAI9118711.1"/>
    </source>
</evidence>
<dbReference type="GO" id="GO:0000124">
    <property type="term" value="C:SAGA complex"/>
    <property type="evidence" value="ECO:0007669"/>
    <property type="project" value="InterPro"/>
</dbReference>
<dbReference type="PANTHER" id="PTHR47805:SF1">
    <property type="entry name" value="SAGA-ASSOCIATED FACTOR 73"/>
    <property type="match status" value="1"/>
</dbReference>